<dbReference type="PANTHER" id="PTHR30520:SF6">
    <property type="entry name" value="FORMATE_NITRATE FAMILY TRANSPORTER (EUROFUNG)"/>
    <property type="match status" value="1"/>
</dbReference>
<protein>
    <submittedName>
        <fullName evidence="7">Formate/nitrite transporter family protein</fullName>
    </submittedName>
</protein>
<gene>
    <name evidence="7" type="ORF">MOX91_00795</name>
</gene>
<dbReference type="InterPro" id="IPR023271">
    <property type="entry name" value="Aquaporin-like"/>
</dbReference>
<accession>A0ABU4WDT9</accession>
<dbReference type="InterPro" id="IPR000292">
    <property type="entry name" value="For/NO2_transpt"/>
</dbReference>
<name>A0ABU4WDT9_9BACT</name>
<keyword evidence="4 6" id="KW-0472">Membrane</keyword>
<dbReference type="EMBL" id="JALBUT010000001">
    <property type="protein sequence ID" value="MDX8414723.1"/>
    <property type="molecule type" value="Genomic_DNA"/>
</dbReference>
<dbReference type="RefSeq" id="WP_370396173.1">
    <property type="nucleotide sequence ID" value="NZ_JALBUT010000001.1"/>
</dbReference>
<keyword evidence="8" id="KW-1185">Reference proteome</keyword>
<keyword evidence="2 6" id="KW-0812">Transmembrane</keyword>
<comment type="subcellular location">
    <subcellularLocation>
        <location evidence="1">Membrane</location>
        <topology evidence="1">Multi-pass membrane protein</topology>
    </subcellularLocation>
</comment>
<feature type="transmembrane region" description="Helical" evidence="6">
    <location>
        <begin position="71"/>
        <end position="90"/>
    </location>
</feature>
<feature type="transmembrane region" description="Helical" evidence="6">
    <location>
        <begin position="119"/>
        <end position="139"/>
    </location>
</feature>
<organism evidence="7 8">
    <name type="scientific">Intestinicryptomonas porci</name>
    <dbReference type="NCBI Taxonomy" id="2926320"/>
    <lineage>
        <taxon>Bacteria</taxon>
        <taxon>Pseudomonadati</taxon>
        <taxon>Verrucomicrobiota</taxon>
        <taxon>Opitutia</taxon>
        <taxon>Opitutales</taxon>
        <taxon>Intestinicryptomonaceae</taxon>
        <taxon>Intestinicryptomonas</taxon>
    </lineage>
</organism>
<dbReference type="PANTHER" id="PTHR30520">
    <property type="entry name" value="FORMATE TRANSPORTER-RELATED"/>
    <property type="match status" value="1"/>
</dbReference>
<evidence type="ECO:0000256" key="5">
    <source>
        <dbReference type="ARBA" id="ARBA00049660"/>
    </source>
</evidence>
<comment type="similarity">
    <text evidence="5">Belongs to the FNT transporter (TC 1.A.16) family.</text>
</comment>
<sequence length="205" mass="22562">MKYFISAIYAGLMIAFGGAVYVASDNKYAGSFLFSLGLLTVVLRGFDLYTGKIGYLTLAKFDTSVFNVAKAPFYYPVIIFGNFVGAWLLGTALRCTRFSDAVIQKTAALSNAKLSDDPLSIFILSVACGIMMFLAVDGYKKSQNWLFVILPVMVFIISGFEHSVANMFYFSAADIWDAKTVFYEFLMILGNGAGAIAYRVCEKLK</sequence>
<dbReference type="Proteomes" id="UP001275932">
    <property type="component" value="Unassembled WGS sequence"/>
</dbReference>
<feature type="transmembrane region" description="Helical" evidence="6">
    <location>
        <begin position="7"/>
        <end position="24"/>
    </location>
</feature>
<feature type="transmembrane region" description="Helical" evidence="6">
    <location>
        <begin position="30"/>
        <end position="50"/>
    </location>
</feature>
<feature type="transmembrane region" description="Helical" evidence="6">
    <location>
        <begin position="181"/>
        <end position="201"/>
    </location>
</feature>
<evidence type="ECO:0000313" key="7">
    <source>
        <dbReference type="EMBL" id="MDX8414723.1"/>
    </source>
</evidence>
<reference evidence="7 8" key="1">
    <citation type="submission" date="2022-03" db="EMBL/GenBank/DDBJ databases">
        <title>Novel taxa within the pig intestine.</title>
        <authorList>
            <person name="Wylensek D."/>
            <person name="Bishof K."/>
            <person name="Afrizal A."/>
            <person name="Clavel T."/>
        </authorList>
    </citation>
    <scope>NUCLEOTIDE SEQUENCE [LARGE SCALE GENOMIC DNA]</scope>
    <source>
        <strain evidence="7 8">CLA-KB-P66</strain>
    </source>
</reference>
<evidence type="ECO:0000256" key="1">
    <source>
        <dbReference type="ARBA" id="ARBA00004141"/>
    </source>
</evidence>
<evidence type="ECO:0000313" key="8">
    <source>
        <dbReference type="Proteomes" id="UP001275932"/>
    </source>
</evidence>
<evidence type="ECO:0000256" key="3">
    <source>
        <dbReference type="ARBA" id="ARBA00022989"/>
    </source>
</evidence>
<evidence type="ECO:0000256" key="6">
    <source>
        <dbReference type="SAM" id="Phobius"/>
    </source>
</evidence>
<comment type="caution">
    <text evidence="7">The sequence shown here is derived from an EMBL/GenBank/DDBJ whole genome shotgun (WGS) entry which is preliminary data.</text>
</comment>
<feature type="transmembrane region" description="Helical" evidence="6">
    <location>
        <begin position="146"/>
        <end position="169"/>
    </location>
</feature>
<evidence type="ECO:0000256" key="2">
    <source>
        <dbReference type="ARBA" id="ARBA00022692"/>
    </source>
</evidence>
<keyword evidence="3 6" id="KW-1133">Transmembrane helix</keyword>
<dbReference type="Gene3D" id="1.20.1080.10">
    <property type="entry name" value="Glycerol uptake facilitator protein"/>
    <property type="match status" value="1"/>
</dbReference>
<evidence type="ECO:0000256" key="4">
    <source>
        <dbReference type="ARBA" id="ARBA00023136"/>
    </source>
</evidence>
<proteinExistence type="inferred from homology"/>
<dbReference type="Pfam" id="PF01226">
    <property type="entry name" value="Form_Nir_trans"/>
    <property type="match status" value="1"/>
</dbReference>